<feature type="compositionally biased region" description="Low complexity" evidence="1">
    <location>
        <begin position="105"/>
        <end position="121"/>
    </location>
</feature>
<name>A0AAX6MEY9_9PEZI</name>
<feature type="compositionally biased region" description="Low complexity" evidence="1">
    <location>
        <begin position="134"/>
        <end position="155"/>
    </location>
</feature>
<sequence>MELTSSNQEPAQGSDNGIENTESKTAAQEPNSVNESIPKNVISTPLNLGHSDTRTTENESDQLAENTTVPFLPDAEVNFLVSPRQEDNFQADSELQQTETDAPMPDSSSSPSSPVSDSSSSTLVNNEDSYQLFTNASISSSSSTTSGSTESEINSLGRVPISAQSSTTSGSIDTPTTDTVTADSSASGFYSSLTPPHSMSNPSASANAAGRSGSVKFSNVAAVQHPDGTTSQQPTNLPSSSPPSTSMSEPIELQPDPAGGGPPSGGPPPAPVAPAAAPDPNPNNGFPPPAPPFAPPFAPPAAPSVQPVGVIYPAFNPPVVPNVAPPFGPNLGTAIPNFGGGGPPVVILNNAPAPQAGPFSNMNANPQQQQQQQQQPYLWFNPPLVAPSVPPPPPGTQGSWCYPSQSPFWAGTLADRTNPPPQFYTAGQTYIVEPAQIAGGPPQPPPPPPPPPPQIPQVQYYVNGTTGPFVYYMQ</sequence>
<feature type="compositionally biased region" description="Polar residues" evidence="1">
    <location>
        <begin position="162"/>
        <end position="172"/>
    </location>
</feature>
<evidence type="ECO:0000256" key="1">
    <source>
        <dbReference type="SAM" id="MobiDB-lite"/>
    </source>
</evidence>
<comment type="caution">
    <text evidence="2">The sequence shown here is derived from an EMBL/GenBank/DDBJ whole genome shotgun (WGS) entry which is preliminary data.</text>
</comment>
<keyword evidence="3" id="KW-1185">Reference proteome</keyword>
<dbReference type="EMBL" id="JBANMG010000007">
    <property type="protein sequence ID" value="KAK6951175.1"/>
    <property type="molecule type" value="Genomic_DNA"/>
</dbReference>
<evidence type="ECO:0000313" key="2">
    <source>
        <dbReference type="EMBL" id="KAK6951175.1"/>
    </source>
</evidence>
<feature type="region of interest" description="Disordered" evidence="1">
    <location>
        <begin position="435"/>
        <end position="456"/>
    </location>
</feature>
<dbReference type="Proteomes" id="UP001369815">
    <property type="component" value="Unassembled WGS sequence"/>
</dbReference>
<feature type="compositionally biased region" description="Pro residues" evidence="1">
    <location>
        <begin position="384"/>
        <end position="395"/>
    </location>
</feature>
<feature type="compositionally biased region" description="Polar residues" evidence="1">
    <location>
        <begin position="1"/>
        <end position="46"/>
    </location>
</feature>
<protein>
    <submittedName>
        <fullName evidence="2">Uncharacterized protein</fullName>
    </submittedName>
</protein>
<dbReference type="AlphaFoldDB" id="A0AAX6MEY9"/>
<reference evidence="2 3" key="1">
    <citation type="journal article" date="2024" name="Front Chem Biol">
        <title>Unveiling the potential of Daldinia eschscholtzii MFLUCC 19-0629 through bioactivity and bioinformatics studies for enhanced sustainable agriculture production.</title>
        <authorList>
            <person name="Brooks S."/>
            <person name="Weaver J.A."/>
            <person name="Klomchit A."/>
            <person name="Alharthi S.A."/>
            <person name="Onlamun T."/>
            <person name="Nurani R."/>
            <person name="Vong T.K."/>
            <person name="Alberti F."/>
            <person name="Greco C."/>
        </authorList>
    </citation>
    <scope>NUCLEOTIDE SEQUENCE [LARGE SCALE GENOMIC DNA]</scope>
    <source>
        <strain evidence="2">MFLUCC 19-0629</strain>
    </source>
</reference>
<feature type="region of interest" description="Disordered" evidence="1">
    <location>
        <begin position="1"/>
        <end position="300"/>
    </location>
</feature>
<feature type="compositionally biased region" description="Polar residues" evidence="1">
    <location>
        <begin position="122"/>
        <end position="133"/>
    </location>
</feature>
<evidence type="ECO:0000313" key="3">
    <source>
        <dbReference type="Proteomes" id="UP001369815"/>
    </source>
</evidence>
<feature type="compositionally biased region" description="Polar residues" evidence="1">
    <location>
        <begin position="88"/>
        <end position="100"/>
    </location>
</feature>
<feature type="region of interest" description="Disordered" evidence="1">
    <location>
        <begin position="349"/>
        <end position="401"/>
    </location>
</feature>
<feature type="compositionally biased region" description="Pro residues" evidence="1">
    <location>
        <begin position="264"/>
        <end position="300"/>
    </location>
</feature>
<organism evidence="2 3">
    <name type="scientific">Daldinia eschscholtzii</name>
    <dbReference type="NCBI Taxonomy" id="292717"/>
    <lineage>
        <taxon>Eukaryota</taxon>
        <taxon>Fungi</taxon>
        <taxon>Dikarya</taxon>
        <taxon>Ascomycota</taxon>
        <taxon>Pezizomycotina</taxon>
        <taxon>Sordariomycetes</taxon>
        <taxon>Xylariomycetidae</taxon>
        <taxon>Xylariales</taxon>
        <taxon>Hypoxylaceae</taxon>
        <taxon>Daldinia</taxon>
    </lineage>
</organism>
<dbReference type="PRINTS" id="PR01217">
    <property type="entry name" value="PRICHEXTENSN"/>
</dbReference>
<feature type="compositionally biased region" description="Low complexity" evidence="1">
    <location>
        <begin position="229"/>
        <end position="248"/>
    </location>
</feature>
<proteinExistence type="predicted"/>
<gene>
    <name evidence="2" type="ORF">Daesc_007706</name>
</gene>
<feature type="compositionally biased region" description="Low complexity" evidence="1">
    <location>
        <begin position="173"/>
        <end position="187"/>
    </location>
</feature>
<feature type="compositionally biased region" description="Polar residues" evidence="1">
    <location>
        <begin position="188"/>
        <end position="197"/>
    </location>
</feature>
<accession>A0AAX6MEY9</accession>
<feature type="compositionally biased region" description="Pro residues" evidence="1">
    <location>
        <begin position="441"/>
        <end position="455"/>
    </location>
</feature>
<feature type="compositionally biased region" description="Low complexity" evidence="1">
    <location>
        <begin position="198"/>
        <end position="214"/>
    </location>
</feature>